<accession>A0A1W1BRG6</accession>
<dbReference type="SMART" id="SM00530">
    <property type="entry name" value="HTH_XRE"/>
    <property type="match status" value="1"/>
</dbReference>
<organism evidence="3">
    <name type="scientific">hydrothermal vent metagenome</name>
    <dbReference type="NCBI Taxonomy" id="652676"/>
    <lineage>
        <taxon>unclassified sequences</taxon>
        <taxon>metagenomes</taxon>
        <taxon>ecological metagenomes</taxon>
    </lineage>
</organism>
<dbReference type="PANTHER" id="PTHR46558:SF4">
    <property type="entry name" value="DNA-BIDING PHAGE PROTEIN"/>
    <property type="match status" value="1"/>
</dbReference>
<dbReference type="CDD" id="cd00093">
    <property type="entry name" value="HTH_XRE"/>
    <property type="match status" value="1"/>
</dbReference>
<dbReference type="Pfam" id="PF01381">
    <property type="entry name" value="HTH_3"/>
    <property type="match status" value="1"/>
</dbReference>
<feature type="domain" description="HTH cro/C1-type" evidence="2">
    <location>
        <begin position="34"/>
        <end position="90"/>
    </location>
</feature>
<dbReference type="EMBL" id="FPHC01000039">
    <property type="protein sequence ID" value="SFV56116.1"/>
    <property type="molecule type" value="Genomic_DNA"/>
</dbReference>
<proteinExistence type="predicted"/>
<protein>
    <submittedName>
        <fullName evidence="3">DNA-binding protein, putative</fullName>
    </submittedName>
</protein>
<dbReference type="Gene3D" id="1.10.260.40">
    <property type="entry name" value="lambda repressor-like DNA-binding domains"/>
    <property type="match status" value="1"/>
</dbReference>
<dbReference type="InterPro" id="IPR010982">
    <property type="entry name" value="Lambda_DNA-bd_dom_sf"/>
</dbReference>
<dbReference type="PANTHER" id="PTHR46558">
    <property type="entry name" value="TRACRIPTIONAL REGULATORY PROTEIN-RELATED-RELATED"/>
    <property type="match status" value="1"/>
</dbReference>
<dbReference type="AlphaFoldDB" id="A0A1W1BRG6"/>
<dbReference type="GO" id="GO:0003677">
    <property type="term" value="F:DNA binding"/>
    <property type="evidence" value="ECO:0007669"/>
    <property type="project" value="UniProtKB-KW"/>
</dbReference>
<dbReference type="PROSITE" id="PS50943">
    <property type="entry name" value="HTH_CROC1"/>
    <property type="match status" value="1"/>
</dbReference>
<evidence type="ECO:0000313" key="3">
    <source>
        <dbReference type="EMBL" id="SFV56116.1"/>
    </source>
</evidence>
<sequence>MSDFRKHLNEKLKDEEFKKEWDNLELRYAVIKQLIKIRNSYNLTQAQLAEKLNTTQAVISRIESGTVNVGIDFLDKLAKAFNKRVEIKIL</sequence>
<name>A0A1W1BRG6_9ZZZZ</name>
<evidence type="ECO:0000259" key="2">
    <source>
        <dbReference type="PROSITE" id="PS50943"/>
    </source>
</evidence>
<gene>
    <name evidence="3" type="ORF">MNB_SV-6-1653</name>
</gene>
<evidence type="ECO:0000256" key="1">
    <source>
        <dbReference type="ARBA" id="ARBA00023125"/>
    </source>
</evidence>
<reference evidence="3" key="1">
    <citation type="submission" date="2016-10" db="EMBL/GenBank/DDBJ databases">
        <authorList>
            <person name="de Groot N.N."/>
        </authorList>
    </citation>
    <scope>NUCLEOTIDE SEQUENCE</scope>
</reference>
<dbReference type="InterPro" id="IPR001387">
    <property type="entry name" value="Cro/C1-type_HTH"/>
</dbReference>
<dbReference type="SUPFAM" id="SSF47413">
    <property type="entry name" value="lambda repressor-like DNA-binding domains"/>
    <property type="match status" value="1"/>
</dbReference>
<keyword evidence="1 3" id="KW-0238">DNA-binding</keyword>